<accession>A0A1S2LA87</accession>
<keyword evidence="2" id="KW-1185">Reference proteome</keyword>
<comment type="caution">
    <text evidence="1">The sequence shown here is derived from an EMBL/GenBank/DDBJ whole genome shotgun (WGS) entry which is preliminary data.</text>
</comment>
<sequence length="121" mass="14750">MNEKELEYMKSAYGMLYEIEVKLDRMIVANLTKKYGYTWLLQRYETKTALHTRISYFVRYPNTLPHFTEDQIKLLYKLPNIRNKIAHAVLIDESEYKQIEKCYRLVKRQPIRKRERKSLIS</sequence>
<gene>
    <name evidence="1" type="ORF">BKP35_16220</name>
</gene>
<proteinExistence type="predicted"/>
<organism evidence="1 2">
    <name type="scientific">Anaerobacillus arseniciselenatis</name>
    <dbReference type="NCBI Taxonomy" id="85682"/>
    <lineage>
        <taxon>Bacteria</taxon>
        <taxon>Bacillati</taxon>
        <taxon>Bacillota</taxon>
        <taxon>Bacilli</taxon>
        <taxon>Bacillales</taxon>
        <taxon>Bacillaceae</taxon>
        <taxon>Anaerobacillus</taxon>
    </lineage>
</organism>
<dbReference type="EMBL" id="MLQQ01000044">
    <property type="protein sequence ID" value="OIJ09402.1"/>
    <property type="molecule type" value="Genomic_DNA"/>
</dbReference>
<reference evidence="1 2" key="1">
    <citation type="submission" date="2016-10" db="EMBL/GenBank/DDBJ databases">
        <title>Draft genome sequences of four alkaliphilic bacteria belonging to the Anaerobacillus genus.</title>
        <authorList>
            <person name="Bassil N.M."/>
            <person name="Lloyd J.R."/>
        </authorList>
    </citation>
    <scope>NUCLEOTIDE SEQUENCE [LARGE SCALE GENOMIC DNA]</scope>
    <source>
        <strain evidence="1 2">DSM 15340</strain>
    </source>
</reference>
<evidence type="ECO:0008006" key="3">
    <source>
        <dbReference type="Google" id="ProtNLM"/>
    </source>
</evidence>
<protein>
    <recommendedName>
        <fullName evidence="3">Swt1-like HEPN domain-containing protein</fullName>
    </recommendedName>
</protein>
<dbReference type="OrthoDB" id="2918763at2"/>
<name>A0A1S2LA87_9BACI</name>
<dbReference type="Proteomes" id="UP000180098">
    <property type="component" value="Unassembled WGS sequence"/>
</dbReference>
<evidence type="ECO:0000313" key="2">
    <source>
        <dbReference type="Proteomes" id="UP000180098"/>
    </source>
</evidence>
<dbReference type="RefSeq" id="WP_071314427.1">
    <property type="nucleotide sequence ID" value="NZ_MLQQ01000044.1"/>
</dbReference>
<evidence type="ECO:0000313" key="1">
    <source>
        <dbReference type="EMBL" id="OIJ09402.1"/>
    </source>
</evidence>
<dbReference type="AlphaFoldDB" id="A0A1S2LA87"/>